<keyword evidence="6 10" id="KW-0378">Hydrolase</keyword>
<comment type="similarity">
    <text evidence="2">Belongs to the peptidase C19 family.</text>
</comment>
<keyword evidence="8" id="KW-0472">Membrane</keyword>
<reference evidence="10" key="1">
    <citation type="submission" date="2013-05" db="EMBL/GenBank/DDBJ databases">
        <authorList>
            <person name="Yim A.K.Y."/>
            <person name="Chan T.F."/>
            <person name="Ji K.M."/>
            <person name="Liu X.Y."/>
            <person name="Zhou J.W."/>
            <person name="Li R.Q."/>
            <person name="Yang K.Y."/>
            <person name="Li J."/>
            <person name="Li M."/>
            <person name="Law P.T.W."/>
            <person name="Wu Y.L."/>
            <person name="Cai Z.L."/>
            <person name="Qin H."/>
            <person name="Bao Y."/>
            <person name="Leung R.K.K."/>
            <person name="Ng P.K.S."/>
            <person name="Zou J."/>
            <person name="Zhong X.J."/>
            <person name="Ran P.X."/>
            <person name="Zhong N.S."/>
            <person name="Liu Z.G."/>
            <person name="Tsui S.K.W."/>
        </authorList>
    </citation>
    <scope>NUCLEOTIDE SEQUENCE</scope>
    <source>
        <strain evidence="10">Derf</strain>
        <tissue evidence="10">Whole organism</tissue>
    </source>
</reference>
<dbReference type="InterPro" id="IPR050164">
    <property type="entry name" value="Peptidase_C19"/>
</dbReference>
<dbReference type="InterPro" id="IPR038765">
    <property type="entry name" value="Papain-like_cys_pep_sf"/>
</dbReference>
<dbReference type="CDD" id="cd02662">
    <property type="entry name" value="Peptidase_C19F"/>
    <property type="match status" value="1"/>
</dbReference>
<dbReference type="GO" id="GO:0006508">
    <property type="term" value="P:proteolysis"/>
    <property type="evidence" value="ECO:0007669"/>
    <property type="project" value="UniProtKB-KW"/>
</dbReference>
<evidence type="ECO:0000256" key="5">
    <source>
        <dbReference type="ARBA" id="ARBA00022786"/>
    </source>
</evidence>
<keyword evidence="11" id="KW-1185">Reference proteome</keyword>
<evidence type="ECO:0000256" key="8">
    <source>
        <dbReference type="SAM" id="Phobius"/>
    </source>
</evidence>
<dbReference type="PROSITE" id="PS50235">
    <property type="entry name" value="USP_3"/>
    <property type="match status" value="1"/>
</dbReference>
<dbReference type="InterPro" id="IPR018200">
    <property type="entry name" value="USP_CS"/>
</dbReference>
<evidence type="ECO:0000256" key="1">
    <source>
        <dbReference type="ARBA" id="ARBA00000707"/>
    </source>
</evidence>
<feature type="domain" description="USP" evidence="9">
    <location>
        <begin position="507"/>
        <end position="887"/>
    </location>
</feature>
<dbReference type="InterPro" id="IPR001394">
    <property type="entry name" value="Peptidase_C19_UCH"/>
</dbReference>
<evidence type="ECO:0000256" key="2">
    <source>
        <dbReference type="ARBA" id="ARBA00009085"/>
    </source>
</evidence>
<dbReference type="GO" id="GO:0005829">
    <property type="term" value="C:cytosol"/>
    <property type="evidence" value="ECO:0007669"/>
    <property type="project" value="TreeGrafter"/>
</dbReference>
<dbReference type="EMBL" id="ASGP02000003">
    <property type="protein sequence ID" value="KAH9516846.1"/>
    <property type="molecule type" value="Genomic_DNA"/>
</dbReference>
<evidence type="ECO:0000259" key="9">
    <source>
        <dbReference type="PROSITE" id="PS50235"/>
    </source>
</evidence>
<evidence type="ECO:0000256" key="4">
    <source>
        <dbReference type="ARBA" id="ARBA00022670"/>
    </source>
</evidence>
<dbReference type="Proteomes" id="UP000790347">
    <property type="component" value="Unassembled WGS sequence"/>
</dbReference>
<dbReference type="InterPro" id="IPR028889">
    <property type="entry name" value="USP"/>
</dbReference>
<dbReference type="InterPro" id="IPR032675">
    <property type="entry name" value="LRR_dom_sf"/>
</dbReference>
<organism evidence="10 11">
    <name type="scientific">Dermatophagoides farinae</name>
    <name type="common">American house dust mite</name>
    <dbReference type="NCBI Taxonomy" id="6954"/>
    <lineage>
        <taxon>Eukaryota</taxon>
        <taxon>Metazoa</taxon>
        <taxon>Ecdysozoa</taxon>
        <taxon>Arthropoda</taxon>
        <taxon>Chelicerata</taxon>
        <taxon>Arachnida</taxon>
        <taxon>Acari</taxon>
        <taxon>Acariformes</taxon>
        <taxon>Sarcoptiformes</taxon>
        <taxon>Astigmata</taxon>
        <taxon>Psoroptidia</taxon>
        <taxon>Analgoidea</taxon>
        <taxon>Pyroglyphidae</taxon>
        <taxon>Dermatophagoidinae</taxon>
        <taxon>Dermatophagoides</taxon>
    </lineage>
</organism>
<evidence type="ECO:0000313" key="10">
    <source>
        <dbReference type="EMBL" id="KAH9516846.1"/>
    </source>
</evidence>
<keyword evidence="8" id="KW-1133">Transmembrane helix</keyword>
<accession>A0A922HYF3</accession>
<evidence type="ECO:0000313" key="11">
    <source>
        <dbReference type="Proteomes" id="UP000790347"/>
    </source>
</evidence>
<evidence type="ECO:0000256" key="7">
    <source>
        <dbReference type="ARBA" id="ARBA00022807"/>
    </source>
</evidence>
<keyword evidence="4" id="KW-0645">Protease</keyword>
<evidence type="ECO:0000256" key="3">
    <source>
        <dbReference type="ARBA" id="ARBA00012759"/>
    </source>
</evidence>
<dbReference type="Gene3D" id="3.90.70.10">
    <property type="entry name" value="Cysteine proteinases"/>
    <property type="match status" value="1"/>
</dbReference>
<dbReference type="PROSITE" id="PS00973">
    <property type="entry name" value="USP_2"/>
    <property type="match status" value="1"/>
</dbReference>
<dbReference type="EC" id="3.4.19.12" evidence="3"/>
<keyword evidence="7" id="KW-0788">Thiol protease</keyword>
<comment type="catalytic activity">
    <reaction evidence="1">
        <text>Thiol-dependent hydrolysis of ester, thioester, amide, peptide and isopeptide bonds formed by the C-terminal Gly of ubiquitin (a 76-residue protein attached to proteins as an intracellular targeting signal).</text>
        <dbReference type="EC" id="3.4.19.12"/>
    </reaction>
</comment>
<dbReference type="Pfam" id="PF00443">
    <property type="entry name" value="UCH"/>
    <property type="match status" value="1"/>
</dbReference>
<evidence type="ECO:0000256" key="6">
    <source>
        <dbReference type="ARBA" id="ARBA00022801"/>
    </source>
</evidence>
<keyword evidence="8" id="KW-0812">Transmembrane</keyword>
<dbReference type="PANTHER" id="PTHR24006">
    <property type="entry name" value="UBIQUITIN CARBOXYL-TERMINAL HYDROLASE"/>
    <property type="match status" value="1"/>
</dbReference>
<dbReference type="Gene3D" id="3.80.10.10">
    <property type="entry name" value="Ribonuclease Inhibitor"/>
    <property type="match status" value="1"/>
</dbReference>
<dbReference type="SUPFAM" id="SSF52047">
    <property type="entry name" value="RNI-like"/>
    <property type="match status" value="1"/>
</dbReference>
<feature type="transmembrane region" description="Helical" evidence="8">
    <location>
        <begin position="474"/>
        <end position="495"/>
    </location>
</feature>
<gene>
    <name evidence="10" type="primary">USP30</name>
    <name evidence="10" type="ORF">DERF_007564</name>
</gene>
<dbReference type="AlphaFoldDB" id="A0A922HYF3"/>
<reference evidence="10" key="2">
    <citation type="journal article" date="2022" name="Res Sq">
        <title>Comparative Genomics Reveals Insights into the Divergent Evolution of Astigmatic Mites and Household Pest Adaptations.</title>
        <authorList>
            <person name="Xiong Q."/>
            <person name="Wan A.T.-Y."/>
            <person name="Liu X.-Y."/>
            <person name="Fung C.S.-H."/>
            <person name="Xiao X."/>
            <person name="Malainual N."/>
            <person name="Hou J."/>
            <person name="Wang L."/>
            <person name="Wang M."/>
            <person name="Yang K."/>
            <person name="Cui Y."/>
            <person name="Leung E."/>
            <person name="Nong W."/>
            <person name="Shin S.-K."/>
            <person name="Au S."/>
            <person name="Jeong K.Y."/>
            <person name="Chew F.T."/>
            <person name="Hui J."/>
            <person name="Leung T.F."/>
            <person name="Tungtrongchitr A."/>
            <person name="Zhong N."/>
            <person name="Liu Z."/>
            <person name="Tsui S."/>
        </authorList>
    </citation>
    <scope>NUCLEOTIDE SEQUENCE</scope>
    <source>
        <strain evidence="10">Derf</strain>
        <tissue evidence="10">Whole organism</tissue>
    </source>
</reference>
<comment type="caution">
    <text evidence="10">The sequence shown here is derived from an EMBL/GenBank/DDBJ whole genome shotgun (WGS) entry which is preliminary data.</text>
</comment>
<name>A0A922HYF3_DERFA</name>
<proteinExistence type="inferred from homology"/>
<protein>
    <recommendedName>
        <fullName evidence="3">ubiquitinyl hydrolase 1</fullName>
        <ecNumber evidence="3">3.4.19.12</ecNumber>
    </recommendedName>
</protein>
<dbReference type="PANTHER" id="PTHR24006:SF888">
    <property type="entry name" value="UBIQUITIN CARBOXYL-TERMINAL HYDROLASE 30"/>
    <property type="match status" value="1"/>
</dbReference>
<dbReference type="GO" id="GO:0016579">
    <property type="term" value="P:protein deubiquitination"/>
    <property type="evidence" value="ECO:0007669"/>
    <property type="project" value="InterPro"/>
</dbReference>
<sequence length="890" mass="103794">MDINALPNDCFYHILQYLPIDERKKISRIFLKHSQCFRLLEDELKHIKSIGIYNVDVEKKLQLSYPKVLSRIKKGNDELIERWYCNDPRHIPQEFFSTNLVLFKQCIDCRESLLKCILKKCSSLESLDLRGFDMTADLSYFISKHCPNLYCLKLEFISFKSLYDANMFLYCLGNQLQHLSIDNLFLKSYFFRHLFYRSPMLNQLHLTIFSQTEDDFDSLPNAFSKLKNNLEFLSLYFFKIPHMKTIDSPHKFIDNLAISPLLHCLRFLKVKSSHHYWDNYSIIESVKKFENLLALNFNFMIYYDSKFKYNMENSWTNLKSLTLDFYLLKGSKNLLIQFLKGGYHQNLSRLRLLDLKFHPSLSKHLNGKQLLNLTRLELIDVVLKTSGLISLFSSLLSISKLRCLWIEFTLKAKMVKNIDHIQCQNDLELLYQFPVQQINLIEAFIKRTSQIHQHSKNLFIMFGTGMVIMIDTEILYIVGVSAIGAVSLAYVFFGFSSDSSKKKLYIRGLRNVKNNCFINSILQSLASSDSMVNWLSTTANAKLKTDSNLIRQLSFIVDRINNKIDCDSPEVLTPEGVLDSLRKHRWMFSADEQDAFELFSVLLSTIDFESNQLSLALSIRDSVQSNHCDHNSVDELNNKIKLITRVRNPMESMTKIPMNSKNLLPTRGILSNHLKCQNCHHSYPIHLDIFNSISLSLPSSSSLQIGTSISLEMCLNKFIREEEIEDFSCQYCNKKSTFSKRIELIKLPRLLCFHVHRLVWLEGNQSKRVDHIKFPEVLIMDPFKHNSIKLKNREQTKSVGDNEKQQMIHEGISAQYIYILNSVIVHLGNDHSGHFVCYRRSKSPTTINCNNSRSKTKWYYTSDLVVKEVSKKEVFASCAYMLFYEKTKKE</sequence>
<keyword evidence="5" id="KW-0833">Ubl conjugation pathway</keyword>
<dbReference type="GO" id="GO:0005634">
    <property type="term" value="C:nucleus"/>
    <property type="evidence" value="ECO:0007669"/>
    <property type="project" value="TreeGrafter"/>
</dbReference>
<dbReference type="SUPFAM" id="SSF54001">
    <property type="entry name" value="Cysteine proteinases"/>
    <property type="match status" value="1"/>
</dbReference>
<dbReference type="GO" id="GO:0004843">
    <property type="term" value="F:cysteine-type deubiquitinase activity"/>
    <property type="evidence" value="ECO:0007669"/>
    <property type="project" value="UniProtKB-EC"/>
</dbReference>